<evidence type="ECO:0000256" key="5">
    <source>
        <dbReference type="ARBA" id="ARBA00022741"/>
    </source>
</evidence>
<dbReference type="InterPro" id="IPR001267">
    <property type="entry name" value="Thymidine_kinase"/>
</dbReference>
<evidence type="ECO:0000256" key="2">
    <source>
        <dbReference type="ARBA" id="ARBA00012118"/>
    </source>
</evidence>
<evidence type="ECO:0000313" key="8">
    <source>
        <dbReference type="EMBL" id="QHT33801.1"/>
    </source>
</evidence>
<name>A0A6C0EYN2_9ZZZZ</name>
<keyword evidence="6" id="KW-0418">Kinase</keyword>
<comment type="similarity">
    <text evidence="1">Belongs to the thymidine kinase family.</text>
</comment>
<reference evidence="8" key="1">
    <citation type="journal article" date="2020" name="Nature">
        <title>Giant virus diversity and host interactions through global metagenomics.</title>
        <authorList>
            <person name="Schulz F."/>
            <person name="Roux S."/>
            <person name="Paez-Espino D."/>
            <person name="Jungbluth S."/>
            <person name="Walsh D.A."/>
            <person name="Denef V.J."/>
            <person name="McMahon K.D."/>
            <person name="Konstantinidis K.T."/>
            <person name="Eloe-Fadrosh E.A."/>
            <person name="Kyrpides N.C."/>
            <person name="Woyke T."/>
        </authorList>
    </citation>
    <scope>NUCLEOTIDE SEQUENCE</scope>
    <source>
        <strain evidence="8">GVMAG-M-3300009161-52</strain>
    </source>
</reference>
<sequence>MGELNIIIGPMFAGKSTFLINKAKQIIENGVSKDNILMINHIFDKRYNDEANICTHDGTQMASISLQNLNDLFTIHNKFVNFDDILYIFIDEGQFFTDLYKVVKTLLLNYNKVIYIGGLDGDYKQDQFTESHLLDLIPYATSVKKLNARCSYCNQPAPFTKRLTVSSEQILVGGAAEYKPVCLTHLR</sequence>
<dbReference type="GO" id="GO:0005524">
    <property type="term" value="F:ATP binding"/>
    <property type="evidence" value="ECO:0007669"/>
    <property type="project" value="UniProtKB-KW"/>
</dbReference>
<keyword evidence="7" id="KW-0067">ATP-binding</keyword>
<dbReference type="AlphaFoldDB" id="A0A6C0EYN2"/>
<protein>
    <recommendedName>
        <fullName evidence="2">thymidine kinase</fullName>
        <ecNumber evidence="2">2.7.1.21</ecNumber>
    </recommendedName>
</protein>
<keyword evidence="3" id="KW-0237">DNA synthesis</keyword>
<dbReference type="EC" id="2.7.1.21" evidence="2"/>
<evidence type="ECO:0000256" key="6">
    <source>
        <dbReference type="ARBA" id="ARBA00022777"/>
    </source>
</evidence>
<keyword evidence="5" id="KW-0547">Nucleotide-binding</keyword>
<organism evidence="8">
    <name type="scientific">viral metagenome</name>
    <dbReference type="NCBI Taxonomy" id="1070528"/>
    <lineage>
        <taxon>unclassified sequences</taxon>
        <taxon>metagenomes</taxon>
        <taxon>organismal metagenomes</taxon>
    </lineage>
</organism>
<dbReference type="GO" id="GO:0046104">
    <property type="term" value="P:thymidine metabolic process"/>
    <property type="evidence" value="ECO:0007669"/>
    <property type="project" value="TreeGrafter"/>
</dbReference>
<dbReference type="SUPFAM" id="SSF57716">
    <property type="entry name" value="Glucocorticoid receptor-like (DNA-binding domain)"/>
    <property type="match status" value="1"/>
</dbReference>
<dbReference type="Gene3D" id="3.30.60.20">
    <property type="match status" value="1"/>
</dbReference>
<evidence type="ECO:0000256" key="7">
    <source>
        <dbReference type="ARBA" id="ARBA00022840"/>
    </source>
</evidence>
<evidence type="ECO:0000256" key="4">
    <source>
        <dbReference type="ARBA" id="ARBA00022679"/>
    </source>
</evidence>
<dbReference type="Gene3D" id="3.40.50.300">
    <property type="entry name" value="P-loop containing nucleotide triphosphate hydrolases"/>
    <property type="match status" value="1"/>
</dbReference>
<dbReference type="InterPro" id="IPR027417">
    <property type="entry name" value="P-loop_NTPase"/>
</dbReference>
<dbReference type="EMBL" id="MN738978">
    <property type="protein sequence ID" value="QHT33801.1"/>
    <property type="molecule type" value="Genomic_DNA"/>
</dbReference>
<evidence type="ECO:0000256" key="3">
    <source>
        <dbReference type="ARBA" id="ARBA00022634"/>
    </source>
</evidence>
<dbReference type="GO" id="GO:0071897">
    <property type="term" value="P:DNA biosynthetic process"/>
    <property type="evidence" value="ECO:0007669"/>
    <property type="project" value="UniProtKB-KW"/>
</dbReference>
<dbReference type="Pfam" id="PF00265">
    <property type="entry name" value="TK"/>
    <property type="match status" value="1"/>
</dbReference>
<dbReference type="GO" id="GO:0004797">
    <property type="term" value="F:thymidine kinase activity"/>
    <property type="evidence" value="ECO:0007669"/>
    <property type="project" value="UniProtKB-EC"/>
</dbReference>
<accession>A0A6C0EYN2</accession>
<keyword evidence="4" id="KW-0808">Transferase</keyword>
<dbReference type="PANTHER" id="PTHR11441">
    <property type="entry name" value="THYMIDINE KINASE"/>
    <property type="match status" value="1"/>
</dbReference>
<dbReference type="PANTHER" id="PTHR11441:SF0">
    <property type="entry name" value="THYMIDINE KINASE, CYTOSOLIC"/>
    <property type="match status" value="1"/>
</dbReference>
<dbReference type="PIRSF" id="PIRSF035805">
    <property type="entry name" value="TK_cell"/>
    <property type="match status" value="1"/>
</dbReference>
<proteinExistence type="inferred from homology"/>
<evidence type="ECO:0000256" key="1">
    <source>
        <dbReference type="ARBA" id="ARBA00007587"/>
    </source>
</evidence>
<dbReference type="SUPFAM" id="SSF52540">
    <property type="entry name" value="P-loop containing nucleoside triphosphate hydrolases"/>
    <property type="match status" value="1"/>
</dbReference>